<evidence type="ECO:0000313" key="3">
    <source>
        <dbReference type="EMBL" id="RVW44112.1"/>
    </source>
</evidence>
<dbReference type="Proteomes" id="UP000288805">
    <property type="component" value="Unassembled WGS sequence"/>
</dbReference>
<evidence type="ECO:0000313" key="4">
    <source>
        <dbReference type="Proteomes" id="UP000288805"/>
    </source>
</evidence>
<dbReference type="PANTHER" id="PTHR33710">
    <property type="entry name" value="BNAC02G09200D PROTEIN"/>
    <property type="match status" value="1"/>
</dbReference>
<sequence length="894" mass="100687">MRTSVFSPRLMEAVIWFLARWSSTYLMVPEECREDNCNSGYDHESWLRSQHSRKALLSFFGQYNQGKPVLDVIVRISMMTLISYPGEKDLQYNVYVMTMGSHTLYLLTTDILVPCVYGSWLPELVVRQVMINNQSAFNQTKRFQWGNLDFNNRKKPCCLSRIWKGGVGMVDGAFEESCGVASKGIYRGCRSYAEVVAEDGPRNGALLSVGKWARAVICECKEKAQDWAQVGKVIARMMGKIISERKVYSPEEMVAKRKYGCCWKIQKGLGRVTKVARESLKLVDLSKVKLWVEMLPNVVLPALLEVEDGAWTFIVAVTVIGEDEEDDIFRSKSTCSRDELLKAGGCVSQWSKNAEGLCSSTRDRSFAKVVPLFARSQGPIEVRVDGGTRLSLKRMVGPLREIPSLFPTLAHLQPQSEEDVAVRKGKASEVQTRGFEQKEEKVVSKKLWTTLFPPSLDRRQGLQSCSEPLFLGKTSSISEESKAVFGEGASSSRGEAALRNPHFKEGKEGFLGRVGSDLRGSSVTNSPSSPEIRGKGLNFEGICEMPGVENLEVCLYSPSQPPESSFILSCGLALPLPSPSGPDLPSSVSLSQSPMENREETQFALSNQLSESFNPSKSKPSLPKEVSNLVTGSQGDTVVSPSGEFQINGLSPRKMAKVREVLSSLDIKVYSRRKNRWSTGHLFPQGLHEALPRRTSDHWPIVLDTNPFKWGPTPFRFENMRLQHPNFKENFRNWWRGFQGNGWEGHKFMRRLQFVKANLKEWNKVSFGELNERKKSILNDLANFDAIEQVGGLTSDLLVQRALRKGELEELILREEIHWRQKARVKWVKEGDCNSKFFHKVANGRQNRKFIKVLENESGLVLNNARSITKEILLYFEKLYASPTGESWSVEGLD</sequence>
<feature type="signal peptide" evidence="2">
    <location>
        <begin position="1"/>
        <end position="26"/>
    </location>
</feature>
<evidence type="ECO:0000256" key="1">
    <source>
        <dbReference type="SAM" id="MobiDB-lite"/>
    </source>
</evidence>
<dbReference type="AlphaFoldDB" id="A0A438E8Z8"/>
<keyword evidence="2" id="KW-0732">Signal</keyword>
<proteinExistence type="predicted"/>
<dbReference type="PANTHER" id="PTHR33710:SF71">
    <property type="entry name" value="ENDONUCLEASE_EXONUCLEASE_PHOSPHATASE DOMAIN-CONTAINING PROTEIN"/>
    <property type="match status" value="1"/>
</dbReference>
<accession>A0A438E8Z8</accession>
<feature type="chain" id="PRO_5019076719" evidence="2">
    <location>
        <begin position="27"/>
        <end position="894"/>
    </location>
</feature>
<dbReference type="EMBL" id="QGNW01001362">
    <property type="protein sequence ID" value="RVW44112.1"/>
    <property type="molecule type" value="Genomic_DNA"/>
</dbReference>
<feature type="compositionally biased region" description="Polar residues" evidence="1">
    <location>
        <begin position="519"/>
        <end position="529"/>
    </location>
</feature>
<evidence type="ECO:0000256" key="2">
    <source>
        <dbReference type="SAM" id="SignalP"/>
    </source>
</evidence>
<dbReference type="OrthoDB" id="5548448at2759"/>
<reference evidence="3 4" key="1">
    <citation type="journal article" date="2018" name="PLoS Genet.">
        <title>Population sequencing reveals clonal diversity and ancestral inbreeding in the grapevine cultivar Chardonnay.</title>
        <authorList>
            <person name="Roach M.J."/>
            <person name="Johnson D.L."/>
            <person name="Bohlmann J."/>
            <person name="van Vuuren H.J."/>
            <person name="Jones S.J."/>
            <person name="Pretorius I.S."/>
            <person name="Schmidt S.A."/>
            <person name="Borneman A.R."/>
        </authorList>
    </citation>
    <scope>NUCLEOTIDE SEQUENCE [LARGE SCALE GENOMIC DNA]</scope>
    <source>
        <strain evidence="4">cv. Chardonnay</strain>
        <tissue evidence="3">Leaf</tissue>
    </source>
</reference>
<comment type="caution">
    <text evidence="3">The sequence shown here is derived from an EMBL/GenBank/DDBJ whole genome shotgun (WGS) entry which is preliminary data.</text>
</comment>
<gene>
    <name evidence="3" type="ORF">CK203_112528</name>
</gene>
<feature type="region of interest" description="Disordered" evidence="1">
    <location>
        <begin position="509"/>
        <end position="531"/>
    </location>
</feature>
<protein>
    <submittedName>
        <fullName evidence="3">Uncharacterized protein</fullName>
    </submittedName>
</protein>
<name>A0A438E8Z8_VITVI</name>
<organism evidence="3 4">
    <name type="scientific">Vitis vinifera</name>
    <name type="common">Grape</name>
    <dbReference type="NCBI Taxonomy" id="29760"/>
    <lineage>
        <taxon>Eukaryota</taxon>
        <taxon>Viridiplantae</taxon>
        <taxon>Streptophyta</taxon>
        <taxon>Embryophyta</taxon>
        <taxon>Tracheophyta</taxon>
        <taxon>Spermatophyta</taxon>
        <taxon>Magnoliopsida</taxon>
        <taxon>eudicotyledons</taxon>
        <taxon>Gunneridae</taxon>
        <taxon>Pentapetalae</taxon>
        <taxon>rosids</taxon>
        <taxon>Vitales</taxon>
        <taxon>Vitaceae</taxon>
        <taxon>Viteae</taxon>
        <taxon>Vitis</taxon>
    </lineage>
</organism>